<evidence type="ECO:0000256" key="1">
    <source>
        <dbReference type="SAM" id="Phobius"/>
    </source>
</evidence>
<dbReference type="EMBL" id="PKUR01000002">
    <property type="protein sequence ID" value="PLW86140.1"/>
    <property type="molecule type" value="Genomic_DNA"/>
</dbReference>
<evidence type="ECO:0000313" key="2">
    <source>
        <dbReference type="EMBL" id="PLW86140.1"/>
    </source>
</evidence>
<proteinExistence type="predicted"/>
<name>A0AAP8ME30_9GAMM</name>
<reference evidence="2 3" key="1">
    <citation type="submission" date="2018-01" db="EMBL/GenBank/DDBJ databases">
        <title>The draft genome sequence of Halioglobus japonicus S1-36.</title>
        <authorList>
            <person name="Du Z.-J."/>
            <person name="Shi M.-J."/>
        </authorList>
    </citation>
    <scope>NUCLEOTIDE SEQUENCE [LARGE SCALE GENOMIC DNA]</scope>
    <source>
        <strain evidence="2 3">S1-36</strain>
    </source>
</reference>
<protein>
    <submittedName>
        <fullName evidence="2">Uncharacterized protein</fullName>
    </submittedName>
</protein>
<dbReference type="AlphaFoldDB" id="A0AAP8ME30"/>
<keyword evidence="1" id="KW-0472">Membrane</keyword>
<keyword evidence="3" id="KW-1185">Reference proteome</keyword>
<keyword evidence="1" id="KW-0812">Transmembrane</keyword>
<feature type="transmembrane region" description="Helical" evidence="1">
    <location>
        <begin position="77"/>
        <end position="96"/>
    </location>
</feature>
<dbReference type="KEGG" id="hja:BST95_07720"/>
<dbReference type="Proteomes" id="UP000235162">
    <property type="component" value="Unassembled WGS sequence"/>
</dbReference>
<accession>A0AAP8ME30</accession>
<gene>
    <name evidence="2" type="ORF">C0029_06760</name>
</gene>
<comment type="caution">
    <text evidence="2">The sequence shown here is derived from an EMBL/GenBank/DDBJ whole genome shotgun (WGS) entry which is preliminary data.</text>
</comment>
<evidence type="ECO:0000313" key="3">
    <source>
        <dbReference type="Proteomes" id="UP000235162"/>
    </source>
</evidence>
<sequence length="99" mass="10746">MKTVGVILIFTAFLGMALFCFQGLATLIFVSKSGSGLPFRHCAAPGRALRHYRQWCEGLEIQPDQGQLQRYNIAARILGSAVLAMVVGLGLIIITLEPV</sequence>
<feature type="transmembrane region" description="Helical" evidence="1">
    <location>
        <begin position="6"/>
        <end position="30"/>
    </location>
</feature>
<organism evidence="2 3">
    <name type="scientific">Halioglobus japonicus</name>
    <dbReference type="NCBI Taxonomy" id="930805"/>
    <lineage>
        <taxon>Bacteria</taxon>
        <taxon>Pseudomonadati</taxon>
        <taxon>Pseudomonadota</taxon>
        <taxon>Gammaproteobacteria</taxon>
        <taxon>Cellvibrionales</taxon>
        <taxon>Halieaceae</taxon>
        <taxon>Halioglobus</taxon>
    </lineage>
</organism>
<keyword evidence="1" id="KW-1133">Transmembrane helix</keyword>